<dbReference type="Gene3D" id="3.40.630.30">
    <property type="match status" value="1"/>
</dbReference>
<dbReference type="Proteomes" id="UP000812966">
    <property type="component" value="Unassembled WGS sequence"/>
</dbReference>
<comment type="caution">
    <text evidence="3">The sequence shown here is derived from an EMBL/GenBank/DDBJ whole genome shotgun (WGS) entry which is preliminary data.</text>
</comment>
<protein>
    <recommendedName>
        <fullName evidence="2">N-acetyltransferase domain-containing protein</fullName>
    </recommendedName>
</protein>
<name>A0A8K0JHL0_9TREE</name>
<dbReference type="InterPro" id="IPR000182">
    <property type="entry name" value="GNAT_dom"/>
</dbReference>
<keyword evidence="4" id="KW-1185">Reference proteome</keyword>
<feature type="domain" description="N-acetyltransferase" evidence="2">
    <location>
        <begin position="188"/>
        <end position="249"/>
    </location>
</feature>
<sequence length="280" mass="31676">MSSQELVNSAPDVQPPPAQAVEKDRVAGKPKLNVVVREATEADLEDIIRIFWSSFSVIFPFNLTEPPSSRPSESIRLSRAIHRQKAVLANPKYLTLVAEIEIETEAQSENGNQEKKEKKKYKEVVGWAGYLRPEGCKDPHPWIVDDDEYERGTEEDREAWEGVERKYFNGLWKGWDEYRWGILPDVEHWLLAPLCVKPSAQGQGVGSALLQYVSNIVDKDNESNPNNPVPIYLDASKAGQPVYLKAGYEYFPPGPEGKGTGREFPGMIRWGKVPVEKRRV</sequence>
<feature type="region of interest" description="Disordered" evidence="1">
    <location>
        <begin position="1"/>
        <end position="25"/>
    </location>
</feature>
<dbReference type="AlphaFoldDB" id="A0A8K0JHL0"/>
<evidence type="ECO:0000259" key="2">
    <source>
        <dbReference type="Pfam" id="PF13508"/>
    </source>
</evidence>
<evidence type="ECO:0000313" key="3">
    <source>
        <dbReference type="EMBL" id="KAG7530452.1"/>
    </source>
</evidence>
<dbReference type="OrthoDB" id="2523781at2759"/>
<dbReference type="GO" id="GO:0016747">
    <property type="term" value="F:acyltransferase activity, transferring groups other than amino-acyl groups"/>
    <property type="evidence" value="ECO:0007669"/>
    <property type="project" value="InterPro"/>
</dbReference>
<proteinExistence type="predicted"/>
<accession>A0A8K0JHL0</accession>
<dbReference type="InterPro" id="IPR052523">
    <property type="entry name" value="Trichothecene_AcTrans"/>
</dbReference>
<evidence type="ECO:0000313" key="4">
    <source>
        <dbReference type="Proteomes" id="UP000812966"/>
    </source>
</evidence>
<reference evidence="3" key="1">
    <citation type="submission" date="2020-04" db="EMBL/GenBank/DDBJ databases">
        <title>Analysis of mating type loci in Filobasidium floriforme.</title>
        <authorList>
            <person name="Nowrousian M."/>
        </authorList>
    </citation>
    <scope>NUCLEOTIDE SEQUENCE</scope>
    <source>
        <strain evidence="3">CBS 6242</strain>
    </source>
</reference>
<dbReference type="Pfam" id="PF13508">
    <property type="entry name" value="Acetyltransf_7"/>
    <property type="match status" value="1"/>
</dbReference>
<dbReference type="InterPro" id="IPR016181">
    <property type="entry name" value="Acyl_CoA_acyltransferase"/>
</dbReference>
<dbReference type="PANTHER" id="PTHR42791:SF2">
    <property type="entry name" value="N-ACETYLTRANSFERASE DOMAIN-CONTAINING PROTEIN"/>
    <property type="match status" value="1"/>
</dbReference>
<dbReference type="CDD" id="cd04301">
    <property type="entry name" value="NAT_SF"/>
    <property type="match status" value="1"/>
</dbReference>
<organism evidence="3 4">
    <name type="scientific">Filobasidium floriforme</name>
    <dbReference type="NCBI Taxonomy" id="5210"/>
    <lineage>
        <taxon>Eukaryota</taxon>
        <taxon>Fungi</taxon>
        <taxon>Dikarya</taxon>
        <taxon>Basidiomycota</taxon>
        <taxon>Agaricomycotina</taxon>
        <taxon>Tremellomycetes</taxon>
        <taxon>Filobasidiales</taxon>
        <taxon>Filobasidiaceae</taxon>
        <taxon>Filobasidium</taxon>
    </lineage>
</organism>
<dbReference type="EMBL" id="JABELV010000118">
    <property type="protein sequence ID" value="KAG7530452.1"/>
    <property type="molecule type" value="Genomic_DNA"/>
</dbReference>
<gene>
    <name evidence="3" type="ORF">FFLO_05051</name>
</gene>
<dbReference type="PANTHER" id="PTHR42791">
    <property type="entry name" value="GNAT FAMILY ACETYLTRANSFERASE"/>
    <property type="match status" value="1"/>
</dbReference>
<evidence type="ECO:0000256" key="1">
    <source>
        <dbReference type="SAM" id="MobiDB-lite"/>
    </source>
</evidence>
<dbReference type="SUPFAM" id="SSF55729">
    <property type="entry name" value="Acyl-CoA N-acyltransferases (Nat)"/>
    <property type="match status" value="1"/>
</dbReference>